<organism evidence="7 8">
    <name type="scientific">Protomyces lactucae-debilis</name>
    <dbReference type="NCBI Taxonomy" id="2754530"/>
    <lineage>
        <taxon>Eukaryota</taxon>
        <taxon>Fungi</taxon>
        <taxon>Dikarya</taxon>
        <taxon>Ascomycota</taxon>
        <taxon>Taphrinomycotina</taxon>
        <taxon>Taphrinomycetes</taxon>
        <taxon>Taphrinales</taxon>
        <taxon>Protomycetaceae</taxon>
        <taxon>Protomyces</taxon>
    </lineage>
</organism>
<dbReference type="RefSeq" id="XP_040728144.1">
    <property type="nucleotide sequence ID" value="XM_040867466.1"/>
</dbReference>
<accession>A0A1Y2FUL4</accession>
<dbReference type="OrthoDB" id="277888at2759"/>
<comment type="similarity">
    <text evidence="2">Belongs to the prokaryotic/mitochondrial release factor family.</text>
</comment>
<protein>
    <submittedName>
        <fullName evidence="7">RF-1 domain-domain-containing protein</fullName>
    </submittedName>
</protein>
<name>A0A1Y2FUL4_PROLT</name>
<evidence type="ECO:0000256" key="2">
    <source>
        <dbReference type="ARBA" id="ARBA00010835"/>
    </source>
</evidence>
<keyword evidence="4" id="KW-0496">Mitochondrion</keyword>
<dbReference type="GO" id="GO:0003747">
    <property type="term" value="F:translation release factor activity"/>
    <property type="evidence" value="ECO:0007669"/>
    <property type="project" value="InterPro"/>
</dbReference>
<feature type="region of interest" description="Disordered" evidence="5">
    <location>
        <begin position="130"/>
        <end position="173"/>
    </location>
</feature>
<dbReference type="EMBL" id="MCFI01000001">
    <property type="protein sequence ID" value="ORY87649.1"/>
    <property type="molecule type" value="Genomic_DNA"/>
</dbReference>
<evidence type="ECO:0000256" key="3">
    <source>
        <dbReference type="ARBA" id="ARBA00022946"/>
    </source>
</evidence>
<comment type="subcellular location">
    <subcellularLocation>
        <location evidence="1">Mitochondrion</location>
    </subcellularLocation>
</comment>
<evidence type="ECO:0000313" key="7">
    <source>
        <dbReference type="EMBL" id="ORY87649.1"/>
    </source>
</evidence>
<dbReference type="AlphaFoldDB" id="A0A1Y2FUL4"/>
<proteinExistence type="inferred from homology"/>
<sequence>MLSYALIRCCGGLVSQRSLLSARYCIPKLFFSDVATVISSSPEVVKKASSKKKKQKTYPALPEISEDDIEEKFVRGTGPGGQKINKTSIVAQLKHLPSGIQVSCQETRSLQQNRSIARKRLREKVDAHINGDESRVMAKVRESVRKKRSADKKKSKKYRNLELAKAASAQEDA</sequence>
<dbReference type="InterPro" id="IPR052405">
    <property type="entry name" value="Mito_Transl_Release_Factor"/>
</dbReference>
<gene>
    <name evidence="7" type="ORF">BCR37DRAFT_342966</name>
</gene>
<evidence type="ECO:0000256" key="4">
    <source>
        <dbReference type="ARBA" id="ARBA00023128"/>
    </source>
</evidence>
<dbReference type="SUPFAM" id="SSF75620">
    <property type="entry name" value="Release factor"/>
    <property type="match status" value="1"/>
</dbReference>
<dbReference type="GO" id="GO:0032543">
    <property type="term" value="P:mitochondrial translation"/>
    <property type="evidence" value="ECO:0007669"/>
    <property type="project" value="UniProtKB-ARBA"/>
</dbReference>
<feature type="compositionally biased region" description="Basic residues" evidence="5">
    <location>
        <begin position="144"/>
        <end position="158"/>
    </location>
</feature>
<reference evidence="7 8" key="1">
    <citation type="submission" date="2016-07" db="EMBL/GenBank/DDBJ databases">
        <title>Pervasive Adenine N6-methylation of Active Genes in Fungi.</title>
        <authorList>
            <consortium name="DOE Joint Genome Institute"/>
            <person name="Mondo S.J."/>
            <person name="Dannebaum R.O."/>
            <person name="Kuo R.C."/>
            <person name="Labutti K."/>
            <person name="Haridas S."/>
            <person name="Kuo A."/>
            <person name="Salamov A."/>
            <person name="Ahrendt S.R."/>
            <person name="Lipzen A."/>
            <person name="Sullivan W."/>
            <person name="Andreopoulos W.B."/>
            <person name="Clum A."/>
            <person name="Lindquist E."/>
            <person name="Daum C."/>
            <person name="Ramamoorthy G.K."/>
            <person name="Gryganskyi A."/>
            <person name="Culley D."/>
            <person name="Magnuson J.K."/>
            <person name="James T.Y."/>
            <person name="O'Malley M.A."/>
            <person name="Stajich J.E."/>
            <person name="Spatafora J.W."/>
            <person name="Visel A."/>
            <person name="Grigoriev I.V."/>
        </authorList>
    </citation>
    <scope>NUCLEOTIDE SEQUENCE [LARGE SCALE GENOMIC DNA]</scope>
    <source>
        <strain evidence="7 8">12-1054</strain>
    </source>
</reference>
<evidence type="ECO:0000259" key="6">
    <source>
        <dbReference type="Pfam" id="PF00472"/>
    </source>
</evidence>
<dbReference type="InterPro" id="IPR045853">
    <property type="entry name" value="Pep_chain_release_fac_I_sf"/>
</dbReference>
<dbReference type="GO" id="GO:0005739">
    <property type="term" value="C:mitochondrion"/>
    <property type="evidence" value="ECO:0007669"/>
    <property type="project" value="UniProtKB-SubCell"/>
</dbReference>
<dbReference type="Gene3D" id="3.30.160.20">
    <property type="match status" value="1"/>
</dbReference>
<feature type="compositionally biased region" description="Basic and acidic residues" evidence="5">
    <location>
        <begin position="130"/>
        <end position="143"/>
    </location>
</feature>
<dbReference type="GeneID" id="63784065"/>
<evidence type="ECO:0000313" key="8">
    <source>
        <dbReference type="Proteomes" id="UP000193685"/>
    </source>
</evidence>
<keyword evidence="8" id="KW-1185">Reference proteome</keyword>
<evidence type="ECO:0000256" key="1">
    <source>
        <dbReference type="ARBA" id="ARBA00004173"/>
    </source>
</evidence>
<dbReference type="Pfam" id="PF00472">
    <property type="entry name" value="RF-1"/>
    <property type="match status" value="1"/>
</dbReference>
<dbReference type="Proteomes" id="UP000193685">
    <property type="component" value="Unassembled WGS sequence"/>
</dbReference>
<comment type="caution">
    <text evidence="7">The sequence shown here is derived from an EMBL/GenBank/DDBJ whole genome shotgun (WGS) entry which is preliminary data.</text>
</comment>
<dbReference type="PANTHER" id="PTHR46203">
    <property type="entry name" value="PROBABLE PEPTIDE CHAIN RELEASE FACTOR C12ORF65"/>
    <property type="match status" value="1"/>
</dbReference>
<evidence type="ECO:0000256" key="5">
    <source>
        <dbReference type="SAM" id="MobiDB-lite"/>
    </source>
</evidence>
<dbReference type="FunFam" id="3.30.160.20:FF:000065">
    <property type="entry name" value="Peptidyl-tRNA hydrolase domain protein"/>
    <property type="match status" value="1"/>
</dbReference>
<dbReference type="PANTHER" id="PTHR46203:SF1">
    <property type="entry name" value="MITOCHONDRIAL TRANSLATION RELEASE FACTOR IN RESCUE"/>
    <property type="match status" value="1"/>
</dbReference>
<dbReference type="STRING" id="56484.A0A1Y2FUL4"/>
<keyword evidence="3" id="KW-0809">Transit peptide</keyword>
<dbReference type="InterPro" id="IPR000352">
    <property type="entry name" value="Pep_chain_release_fac_I"/>
</dbReference>
<feature type="domain" description="Prokaryotic-type class I peptide chain release factors" evidence="6">
    <location>
        <begin position="63"/>
        <end position="160"/>
    </location>
</feature>